<name>A0A1F5S2W2_9BACT</name>
<proteinExistence type="predicted"/>
<evidence type="ECO:0000313" key="2">
    <source>
        <dbReference type="Proteomes" id="UP000177407"/>
    </source>
</evidence>
<protein>
    <recommendedName>
        <fullName evidence="3">DUF4258 domain-containing protein</fullName>
    </recommendedName>
</protein>
<gene>
    <name evidence="1" type="ORF">A2257_03250</name>
</gene>
<dbReference type="AlphaFoldDB" id="A0A1F5S2W2"/>
<organism evidence="1 2">
    <name type="scientific">Candidatus Falkowbacteria bacterium RIFOXYA2_FULL_38_12</name>
    <dbReference type="NCBI Taxonomy" id="1797993"/>
    <lineage>
        <taxon>Bacteria</taxon>
        <taxon>Candidatus Falkowiibacteriota</taxon>
    </lineage>
</organism>
<sequence length="105" mass="12121">MSFDKKNSFGNFFLTKHAISKMNFYGLSENRLKKVFRKPDRRQKGIASGTIALMQRVGGKRQTEIWLMYEEEKDGQKKIITAWRFPGISPAGEEIPIPKDILSEL</sequence>
<reference evidence="1 2" key="1">
    <citation type="journal article" date="2016" name="Nat. Commun.">
        <title>Thousands of microbial genomes shed light on interconnected biogeochemical processes in an aquifer system.</title>
        <authorList>
            <person name="Anantharaman K."/>
            <person name="Brown C.T."/>
            <person name="Hug L.A."/>
            <person name="Sharon I."/>
            <person name="Castelle C.J."/>
            <person name="Probst A.J."/>
            <person name="Thomas B.C."/>
            <person name="Singh A."/>
            <person name="Wilkins M.J."/>
            <person name="Karaoz U."/>
            <person name="Brodie E.L."/>
            <person name="Williams K.H."/>
            <person name="Hubbard S.S."/>
            <person name="Banfield J.F."/>
        </authorList>
    </citation>
    <scope>NUCLEOTIDE SEQUENCE [LARGE SCALE GENOMIC DNA]</scope>
</reference>
<evidence type="ECO:0008006" key="3">
    <source>
        <dbReference type="Google" id="ProtNLM"/>
    </source>
</evidence>
<dbReference type="EMBL" id="MFGA01000020">
    <property type="protein sequence ID" value="OGF20763.1"/>
    <property type="molecule type" value="Genomic_DNA"/>
</dbReference>
<evidence type="ECO:0000313" key="1">
    <source>
        <dbReference type="EMBL" id="OGF20763.1"/>
    </source>
</evidence>
<dbReference type="Proteomes" id="UP000177407">
    <property type="component" value="Unassembled WGS sequence"/>
</dbReference>
<accession>A0A1F5S2W2</accession>
<comment type="caution">
    <text evidence="1">The sequence shown here is derived from an EMBL/GenBank/DDBJ whole genome shotgun (WGS) entry which is preliminary data.</text>
</comment>